<feature type="domain" description="FAM124" evidence="3">
    <location>
        <begin position="49"/>
        <end position="283"/>
    </location>
</feature>
<dbReference type="FunCoup" id="H3BDA8">
    <property type="interactions" value="925"/>
</dbReference>
<dbReference type="PANTHER" id="PTHR14715:SF2">
    <property type="entry name" value="PROTEIN FAM124B"/>
    <property type="match status" value="1"/>
</dbReference>
<dbReference type="InParanoid" id="H3BDA8"/>
<evidence type="ECO:0000313" key="5">
    <source>
        <dbReference type="Proteomes" id="UP000008672"/>
    </source>
</evidence>
<dbReference type="eggNOG" id="ENOG502QUJG">
    <property type="taxonomic scope" value="Eukaryota"/>
</dbReference>
<sequence length="513" mass="58079">MLRGEIQGKSGTEDEWTDSGAETAGSDCSRMSATSYEFLTDDSLDPILMCVHFLANPGEALLLQQTFDHLLNQMCPEVHLFYVSQRAAPVKYCMMYQGKKTDYPSMSIILFLHEDFGEERILQVHDFFQHSPWQYHHSESATGRVVPYMLASHNFYSVDDNMPIWAIRQVHYGAEILRVTLNCRFDNYEDTVRLYEMILQKDAIVEKSNFCFFTVYSSKNFCIQLSLKQLPPGISVNLKESAVLQFRVKEIGQLVPLLPNPCVPISSTRWQTEDYDGNKILFQVQNHLRCNQRTSPTSQEYSRPHNFPCNRSACSGDQEIDKAALHRKERERTIVATEKKNRDCGAGKQGMYDRNEIFACGSPCSTSKSSSCYSSQHSSPATLSRCSLYHKSCTTSVEHGPLNLHAHLEARVGAETNVDTGCTVVNSHHSPSSFNRFPSDLWNCLPDNSTHNYSSSVNAILKDSTPLESSTASDRTQLAAKRDKEMSQHASELCFHQSQTKDSNGKKEEEFFI</sequence>
<dbReference type="EMBL" id="AFYH01044375">
    <property type="status" value="NOT_ANNOTATED_CDS"/>
    <property type="molecule type" value="Genomic_DNA"/>
</dbReference>
<dbReference type="OMA" id="PWQCYPA"/>
<dbReference type="Pfam" id="PF15067">
    <property type="entry name" value="FAM124"/>
    <property type="match status" value="1"/>
</dbReference>
<gene>
    <name evidence="4" type="primary">FAM124B</name>
</gene>
<feature type="compositionally biased region" description="Basic and acidic residues" evidence="2">
    <location>
        <begin position="503"/>
        <end position="513"/>
    </location>
</feature>
<evidence type="ECO:0000256" key="2">
    <source>
        <dbReference type="SAM" id="MobiDB-lite"/>
    </source>
</evidence>
<reference evidence="4" key="2">
    <citation type="submission" date="2025-08" db="UniProtKB">
        <authorList>
            <consortium name="Ensembl"/>
        </authorList>
    </citation>
    <scope>IDENTIFICATION</scope>
</reference>
<accession>H3BDA8</accession>
<organism evidence="4 5">
    <name type="scientific">Latimeria chalumnae</name>
    <name type="common">Coelacanth</name>
    <dbReference type="NCBI Taxonomy" id="7897"/>
    <lineage>
        <taxon>Eukaryota</taxon>
        <taxon>Metazoa</taxon>
        <taxon>Chordata</taxon>
        <taxon>Craniata</taxon>
        <taxon>Vertebrata</taxon>
        <taxon>Euteleostomi</taxon>
        <taxon>Coelacanthiformes</taxon>
        <taxon>Coelacanthidae</taxon>
        <taxon>Latimeria</taxon>
    </lineage>
</organism>
<dbReference type="Proteomes" id="UP000008672">
    <property type="component" value="Unassembled WGS sequence"/>
</dbReference>
<feature type="region of interest" description="Disordered" evidence="2">
    <location>
        <begin position="465"/>
        <end position="513"/>
    </location>
</feature>
<dbReference type="Bgee" id="ENSLACG00000017479">
    <property type="expression patterns" value="Expressed in chordate pharynx"/>
</dbReference>
<dbReference type="PANTHER" id="PTHR14715">
    <property type="entry name" value="FAM124 DOMAIN-CONTAINING PROTEIN-RELATED"/>
    <property type="match status" value="1"/>
</dbReference>
<keyword evidence="5" id="KW-1185">Reference proteome</keyword>
<dbReference type="GeneID" id="102348124"/>
<dbReference type="STRING" id="7897.ENSLACP00000019879"/>
<dbReference type="EMBL" id="AFYH01044376">
    <property type="status" value="NOT_ANNOTATED_CDS"/>
    <property type="molecule type" value="Genomic_DNA"/>
</dbReference>
<dbReference type="OrthoDB" id="10023686at2759"/>
<evidence type="ECO:0000259" key="3">
    <source>
        <dbReference type="Pfam" id="PF15067"/>
    </source>
</evidence>
<dbReference type="InterPro" id="IPR046365">
    <property type="entry name" value="FAM124_dom"/>
</dbReference>
<reference evidence="4" key="3">
    <citation type="submission" date="2025-09" db="UniProtKB">
        <authorList>
            <consortium name="Ensembl"/>
        </authorList>
    </citation>
    <scope>IDENTIFICATION</scope>
</reference>
<dbReference type="GO" id="GO:0005654">
    <property type="term" value="C:nucleoplasm"/>
    <property type="evidence" value="ECO:0007669"/>
    <property type="project" value="TreeGrafter"/>
</dbReference>
<reference evidence="5" key="1">
    <citation type="submission" date="2011-08" db="EMBL/GenBank/DDBJ databases">
        <title>The draft genome of Latimeria chalumnae.</title>
        <authorList>
            <person name="Di Palma F."/>
            <person name="Alfoldi J."/>
            <person name="Johnson J."/>
            <person name="Berlin A."/>
            <person name="Gnerre S."/>
            <person name="Jaffe D."/>
            <person name="MacCallum I."/>
            <person name="Young S."/>
            <person name="Walker B.J."/>
            <person name="Lander E."/>
            <person name="Lindblad-Toh K."/>
        </authorList>
    </citation>
    <scope>NUCLEOTIDE SEQUENCE [LARGE SCALE GENOMIC DNA]</scope>
    <source>
        <strain evidence="5">Wild caught</strain>
    </source>
</reference>
<dbReference type="GeneTree" id="ENSGT00590000083134"/>
<feature type="region of interest" description="Disordered" evidence="2">
    <location>
        <begin position="1"/>
        <end position="27"/>
    </location>
</feature>
<feature type="compositionally biased region" description="Polar residues" evidence="2">
    <location>
        <begin position="466"/>
        <end position="476"/>
    </location>
</feature>
<protein>
    <submittedName>
        <fullName evidence="4">Family with sequence similarity 124 member B</fullName>
    </submittedName>
</protein>
<evidence type="ECO:0000313" key="4">
    <source>
        <dbReference type="Ensembl" id="ENSLACP00000019879.2"/>
    </source>
</evidence>
<proteinExistence type="inferred from homology"/>
<dbReference type="AlphaFoldDB" id="H3BDA8"/>
<comment type="similarity">
    <text evidence="1">Belongs to the FAM124 family.</text>
</comment>
<dbReference type="InterPro" id="IPR029380">
    <property type="entry name" value="FAM124"/>
</dbReference>
<name>H3BDA8_LATCH</name>
<dbReference type="Ensembl" id="ENSLACT00000020017.2">
    <property type="protein sequence ID" value="ENSLACP00000019879.2"/>
    <property type="gene ID" value="ENSLACG00000017479.2"/>
</dbReference>
<evidence type="ECO:0000256" key="1">
    <source>
        <dbReference type="ARBA" id="ARBA00006440"/>
    </source>
</evidence>
<dbReference type="KEGG" id="lcm:102348124"/>